<keyword evidence="2 4" id="KW-0413">Isomerase</keyword>
<dbReference type="AlphaFoldDB" id="A0A6P1NT94"/>
<organism evidence="6 7">
    <name type="scientific">Nibribacter ruber</name>
    <dbReference type="NCBI Taxonomy" id="2698458"/>
    <lineage>
        <taxon>Bacteria</taxon>
        <taxon>Pseudomonadati</taxon>
        <taxon>Bacteroidota</taxon>
        <taxon>Cytophagia</taxon>
        <taxon>Cytophagales</taxon>
        <taxon>Hymenobacteraceae</taxon>
        <taxon>Nibribacter</taxon>
    </lineage>
</organism>
<evidence type="ECO:0000259" key="5">
    <source>
        <dbReference type="SMART" id="SM00363"/>
    </source>
</evidence>
<gene>
    <name evidence="6" type="ORF">GU926_01885</name>
</gene>
<keyword evidence="7" id="KW-1185">Reference proteome</keyword>
<dbReference type="InterPro" id="IPR002942">
    <property type="entry name" value="S4_RNA-bd"/>
</dbReference>
<evidence type="ECO:0000313" key="6">
    <source>
        <dbReference type="EMBL" id="QHL86260.1"/>
    </source>
</evidence>
<dbReference type="GO" id="GO:0003723">
    <property type="term" value="F:RNA binding"/>
    <property type="evidence" value="ECO:0007669"/>
    <property type="project" value="UniProtKB-KW"/>
</dbReference>
<dbReference type="KEGG" id="nib:GU926_01885"/>
<dbReference type="InterPro" id="IPR000748">
    <property type="entry name" value="PsdUridine_synth_RsuA/RluB/E/F"/>
</dbReference>
<evidence type="ECO:0000256" key="1">
    <source>
        <dbReference type="ARBA" id="ARBA00008348"/>
    </source>
</evidence>
<keyword evidence="3" id="KW-0694">RNA-binding</keyword>
<dbReference type="EMBL" id="CP047897">
    <property type="protein sequence ID" value="QHL86260.1"/>
    <property type="molecule type" value="Genomic_DNA"/>
</dbReference>
<dbReference type="SUPFAM" id="SSF55174">
    <property type="entry name" value="Alpha-L RNA-binding motif"/>
    <property type="match status" value="1"/>
</dbReference>
<dbReference type="PANTHER" id="PTHR47683:SF2">
    <property type="entry name" value="RNA-BINDING S4 DOMAIN-CONTAINING PROTEIN"/>
    <property type="match status" value="1"/>
</dbReference>
<protein>
    <recommendedName>
        <fullName evidence="4">Pseudouridine synthase</fullName>
        <ecNumber evidence="4">5.4.99.-</ecNumber>
    </recommendedName>
</protein>
<evidence type="ECO:0000256" key="2">
    <source>
        <dbReference type="ARBA" id="ARBA00023235"/>
    </source>
</evidence>
<dbReference type="NCBIfam" id="TIGR00093">
    <property type="entry name" value="pseudouridine synthase"/>
    <property type="match status" value="1"/>
</dbReference>
<dbReference type="PROSITE" id="PS01149">
    <property type="entry name" value="PSI_RSU"/>
    <property type="match status" value="1"/>
</dbReference>
<dbReference type="PROSITE" id="PS50889">
    <property type="entry name" value="S4"/>
    <property type="match status" value="1"/>
</dbReference>
<dbReference type="InterPro" id="IPR006145">
    <property type="entry name" value="PsdUridine_synth_RsuA/RluA"/>
</dbReference>
<proteinExistence type="inferred from homology"/>
<dbReference type="Gene3D" id="3.30.70.580">
    <property type="entry name" value="Pseudouridine synthase I, catalytic domain, N-terminal subdomain"/>
    <property type="match status" value="1"/>
</dbReference>
<dbReference type="Gene3D" id="3.30.70.1560">
    <property type="entry name" value="Alpha-L RNA-binding motif"/>
    <property type="match status" value="1"/>
</dbReference>
<dbReference type="InterPro" id="IPR036986">
    <property type="entry name" value="S4_RNA-bd_sf"/>
</dbReference>
<dbReference type="InterPro" id="IPR042092">
    <property type="entry name" value="PsdUridine_s_RsuA/RluB/E/F_cat"/>
</dbReference>
<reference evidence="6 7" key="1">
    <citation type="submission" date="2020-01" db="EMBL/GenBank/DDBJ databases">
        <authorList>
            <person name="Kim M."/>
        </authorList>
    </citation>
    <scope>NUCLEOTIDE SEQUENCE [LARGE SCALE GENOMIC DNA]</scope>
    <source>
        <strain evidence="6 7">BT10</strain>
    </source>
</reference>
<feature type="domain" description="RNA-binding S4" evidence="5">
    <location>
        <begin position="36"/>
        <end position="93"/>
    </location>
</feature>
<dbReference type="CDD" id="cd00165">
    <property type="entry name" value="S4"/>
    <property type="match status" value="1"/>
</dbReference>
<dbReference type="SMART" id="SM00363">
    <property type="entry name" value="S4"/>
    <property type="match status" value="1"/>
</dbReference>
<dbReference type="InterPro" id="IPR020103">
    <property type="entry name" value="PsdUridine_synth_cat_dom_sf"/>
</dbReference>
<dbReference type="InterPro" id="IPR018496">
    <property type="entry name" value="PsdUridine_synth_RsuA/RluB_CS"/>
</dbReference>
<evidence type="ECO:0000256" key="4">
    <source>
        <dbReference type="RuleBase" id="RU003887"/>
    </source>
</evidence>
<dbReference type="GO" id="GO:0000455">
    <property type="term" value="P:enzyme-directed rRNA pseudouridine synthesis"/>
    <property type="evidence" value="ECO:0007669"/>
    <property type="project" value="UniProtKB-ARBA"/>
</dbReference>
<dbReference type="SUPFAM" id="SSF55120">
    <property type="entry name" value="Pseudouridine synthase"/>
    <property type="match status" value="1"/>
</dbReference>
<dbReference type="PANTHER" id="PTHR47683">
    <property type="entry name" value="PSEUDOURIDINE SYNTHASE FAMILY PROTEIN-RELATED"/>
    <property type="match status" value="1"/>
</dbReference>
<dbReference type="Proteomes" id="UP000464214">
    <property type="component" value="Chromosome"/>
</dbReference>
<dbReference type="Pfam" id="PF00849">
    <property type="entry name" value="PseudoU_synth_2"/>
    <property type="match status" value="1"/>
</dbReference>
<dbReference type="EC" id="5.4.99.-" evidence="4"/>
<comment type="similarity">
    <text evidence="1 4">Belongs to the pseudouridine synthase RsuA family.</text>
</comment>
<dbReference type="InterPro" id="IPR020094">
    <property type="entry name" value="TruA/RsuA/RluB/E/F_N"/>
</dbReference>
<name>A0A6P1NT94_9BACT</name>
<dbReference type="InterPro" id="IPR050343">
    <property type="entry name" value="RsuA_PseudoU_synthase"/>
</dbReference>
<evidence type="ECO:0000313" key="7">
    <source>
        <dbReference type="Proteomes" id="UP000464214"/>
    </source>
</evidence>
<dbReference type="FunFam" id="3.30.70.1560:FF:000002">
    <property type="entry name" value="Pseudouridine synthase"/>
    <property type="match status" value="1"/>
</dbReference>
<dbReference type="GO" id="GO:0120159">
    <property type="term" value="F:rRNA pseudouridine synthase activity"/>
    <property type="evidence" value="ECO:0007669"/>
    <property type="project" value="UniProtKB-ARBA"/>
</dbReference>
<dbReference type="Gene3D" id="3.10.290.10">
    <property type="entry name" value="RNA-binding S4 domain"/>
    <property type="match status" value="1"/>
</dbReference>
<sequence>MPQHCYQVAYLASCIFADNSLFIFINASAQMKSLSSSLQYFVVQKGRLSNKDAIQAILTGRVLVNGQKGQLQQALKPEDQVVLDGKVLKEPQKFLYLAYYKPRGIESTLSLNIENNLAQALGMQERVFPIGRLDKESEGLMLLTNDGTLYHRIANADQHQEKEYVVTVDKPLTQEALDQVGSGIVIMGQKTRPAQVQQVGQKTFSIVLTQGLNRQIRRMCYKLAYEVERLVRVRIVNVEVGDLKPGEWRELEPAEKTSLTKRLMLFKNSG</sequence>
<evidence type="ECO:0000256" key="3">
    <source>
        <dbReference type="PROSITE-ProRule" id="PRU00182"/>
    </source>
</evidence>
<accession>A0A6P1NT94</accession>